<sequence>TSVLHVSNLNEEDNKMVTPQSLFILFGVYGDVNRVKIMYQKKSNALVQMNDHQQAQTVIKYLHGVKLYDRPLQIMMSRHNQVQMPREGQEMAKLTQDYSNSPLHRFKKPGSKNFQNIFAPSEVLHLSNIPNDTEENFLRSKFEEVGVVVGFKFFVKDRRMALIQMSSLEEAILCLVNLHNLKLGESNHLRVSFSKGQIN</sequence>
<dbReference type="PANTHER" id="PTHR15592">
    <property type="entry name" value="MATRIN 3/NUCLEAR PROTEIN 220-RELATED"/>
    <property type="match status" value="1"/>
</dbReference>
<dbReference type="AlphaFoldDB" id="F6WTB4"/>
<reference evidence="4" key="1">
    <citation type="journal article" date="2002" name="Science">
        <title>The draft genome of Ciona intestinalis: insights into chordate and vertebrate origins.</title>
        <authorList>
            <person name="Dehal P."/>
            <person name="Satou Y."/>
            <person name="Campbell R.K."/>
            <person name="Chapman J."/>
            <person name="Degnan B."/>
            <person name="De Tomaso A."/>
            <person name="Davidson B."/>
            <person name="Di Gregorio A."/>
            <person name="Gelpke M."/>
            <person name="Goodstein D.M."/>
            <person name="Harafuji N."/>
            <person name="Hastings K.E."/>
            <person name="Ho I."/>
            <person name="Hotta K."/>
            <person name="Huang W."/>
            <person name="Kawashima T."/>
            <person name="Lemaire P."/>
            <person name="Martinez D."/>
            <person name="Meinertzhagen I.A."/>
            <person name="Necula S."/>
            <person name="Nonaka M."/>
            <person name="Putnam N."/>
            <person name="Rash S."/>
            <person name="Saiga H."/>
            <person name="Satake M."/>
            <person name="Terry A."/>
            <person name="Yamada L."/>
            <person name="Wang H.G."/>
            <person name="Awazu S."/>
            <person name="Azumi K."/>
            <person name="Boore J."/>
            <person name="Branno M."/>
            <person name="Chin-Bow S."/>
            <person name="DeSantis R."/>
            <person name="Doyle S."/>
            <person name="Francino P."/>
            <person name="Keys D.N."/>
            <person name="Haga S."/>
            <person name="Hayashi H."/>
            <person name="Hino K."/>
            <person name="Imai K.S."/>
            <person name="Inaba K."/>
            <person name="Kano S."/>
            <person name="Kobayashi K."/>
            <person name="Kobayashi M."/>
            <person name="Lee B.I."/>
            <person name="Makabe K.W."/>
            <person name="Manohar C."/>
            <person name="Matassi G."/>
            <person name="Medina M."/>
            <person name="Mochizuki Y."/>
            <person name="Mount S."/>
            <person name="Morishita T."/>
            <person name="Miura S."/>
            <person name="Nakayama A."/>
            <person name="Nishizaka S."/>
            <person name="Nomoto H."/>
            <person name="Ohta F."/>
            <person name="Oishi K."/>
            <person name="Rigoutsos I."/>
            <person name="Sano M."/>
            <person name="Sasaki A."/>
            <person name="Sasakura Y."/>
            <person name="Shoguchi E."/>
            <person name="Shin-i T."/>
            <person name="Spagnuolo A."/>
            <person name="Stainier D."/>
            <person name="Suzuki M.M."/>
            <person name="Tassy O."/>
            <person name="Takatori N."/>
            <person name="Tokuoka M."/>
            <person name="Yagi K."/>
            <person name="Yoshizaki F."/>
            <person name="Wada S."/>
            <person name="Zhang C."/>
            <person name="Hyatt P.D."/>
            <person name="Larimer F."/>
            <person name="Detter C."/>
            <person name="Doggett N."/>
            <person name="Glavina T."/>
            <person name="Hawkins T."/>
            <person name="Richardson P."/>
            <person name="Lucas S."/>
            <person name="Kohara Y."/>
            <person name="Levine M."/>
            <person name="Satoh N."/>
            <person name="Rokhsar D.S."/>
        </authorList>
    </citation>
    <scope>NUCLEOTIDE SEQUENCE [LARGE SCALE GENOMIC DNA]</scope>
</reference>
<dbReference type="Proteomes" id="UP000008144">
    <property type="component" value="Chromosome 8"/>
</dbReference>
<dbReference type="InterPro" id="IPR012677">
    <property type="entry name" value="Nucleotide-bd_a/b_plait_sf"/>
</dbReference>
<reference evidence="3" key="2">
    <citation type="journal article" date="2008" name="Genome Biol.">
        <title>Improved genome assembly and evidence-based global gene model set for the chordate Ciona intestinalis: new insight into intron and operon populations.</title>
        <authorList>
            <person name="Satou Y."/>
            <person name="Mineta K."/>
            <person name="Ogasawara M."/>
            <person name="Sasakura Y."/>
            <person name="Shoguchi E."/>
            <person name="Ueno K."/>
            <person name="Yamada L."/>
            <person name="Matsumoto J."/>
            <person name="Wasserscheid J."/>
            <person name="Dewar K."/>
            <person name="Wiley G.B."/>
            <person name="Macmil S.L."/>
            <person name="Roe B.A."/>
            <person name="Zeller R.W."/>
            <person name="Hastings K.E."/>
            <person name="Lemaire P."/>
            <person name="Lindquist E."/>
            <person name="Endo T."/>
            <person name="Hotta K."/>
            <person name="Inaba K."/>
        </authorList>
    </citation>
    <scope>NUCLEOTIDE SEQUENCE [LARGE SCALE GENOMIC DNA]</scope>
    <source>
        <strain evidence="3">wild type</strain>
    </source>
</reference>
<organism evidence="3 4">
    <name type="scientific">Ciona intestinalis</name>
    <name type="common">Transparent sea squirt</name>
    <name type="synonym">Ascidia intestinalis</name>
    <dbReference type="NCBI Taxonomy" id="7719"/>
    <lineage>
        <taxon>Eukaryota</taxon>
        <taxon>Metazoa</taxon>
        <taxon>Chordata</taxon>
        <taxon>Tunicata</taxon>
        <taxon>Ascidiacea</taxon>
        <taxon>Phlebobranchia</taxon>
        <taxon>Cionidae</taxon>
        <taxon>Ciona</taxon>
    </lineage>
</organism>
<dbReference type="InParanoid" id="F6WTB4"/>
<dbReference type="EMBL" id="EAAA01002762">
    <property type="status" value="NOT_ANNOTATED_CDS"/>
    <property type="molecule type" value="Genomic_DNA"/>
</dbReference>
<dbReference type="Ensembl" id="ENSCINT00000004050.3">
    <property type="protein sequence ID" value="ENSCINP00000004050.3"/>
    <property type="gene ID" value="ENSCING00000002002.3"/>
</dbReference>
<protein>
    <recommendedName>
        <fullName evidence="2">RRM domain-containing protein</fullName>
    </recommendedName>
</protein>
<feature type="domain" description="RRM" evidence="2">
    <location>
        <begin position="2"/>
        <end position="79"/>
    </location>
</feature>
<reference evidence="3" key="3">
    <citation type="submission" date="2025-08" db="UniProtKB">
        <authorList>
            <consortium name="Ensembl"/>
        </authorList>
    </citation>
    <scope>IDENTIFICATION</scope>
</reference>
<dbReference type="GO" id="GO:0043484">
    <property type="term" value="P:regulation of RNA splicing"/>
    <property type="evidence" value="ECO:0000318"/>
    <property type="project" value="GO_Central"/>
</dbReference>
<dbReference type="InterPro" id="IPR000504">
    <property type="entry name" value="RRM_dom"/>
</dbReference>
<dbReference type="InterPro" id="IPR035979">
    <property type="entry name" value="RBD_domain_sf"/>
</dbReference>
<dbReference type="SMART" id="SM00360">
    <property type="entry name" value="RRM"/>
    <property type="match status" value="2"/>
</dbReference>
<evidence type="ECO:0000313" key="3">
    <source>
        <dbReference type="Ensembl" id="ENSCINP00000004050.3"/>
    </source>
</evidence>
<evidence type="ECO:0000259" key="2">
    <source>
        <dbReference type="PROSITE" id="PS50102"/>
    </source>
</evidence>
<proteinExistence type="predicted"/>
<dbReference type="SUPFAM" id="SSF54928">
    <property type="entry name" value="RNA-binding domain, RBD"/>
    <property type="match status" value="2"/>
</dbReference>
<feature type="domain" description="RRM" evidence="2">
    <location>
        <begin position="122"/>
        <end position="196"/>
    </location>
</feature>
<dbReference type="Pfam" id="PF13893">
    <property type="entry name" value="RRM_5"/>
    <property type="match status" value="1"/>
</dbReference>
<accession>F6WTB4</accession>
<dbReference type="PROSITE" id="PS50102">
    <property type="entry name" value="RRM"/>
    <property type="match status" value="2"/>
</dbReference>
<dbReference type="FunFam" id="3.30.70.330:FF:000341">
    <property type="entry name" value="Hephaestus, isoform C"/>
    <property type="match status" value="1"/>
</dbReference>
<evidence type="ECO:0000313" key="4">
    <source>
        <dbReference type="Proteomes" id="UP000008144"/>
    </source>
</evidence>
<dbReference type="OMA" id="QMAEGNQ"/>
<dbReference type="HOGENOM" id="CLU_015171_2_0_1"/>
<dbReference type="GO" id="GO:0005634">
    <property type="term" value="C:nucleus"/>
    <property type="evidence" value="ECO:0000318"/>
    <property type="project" value="GO_Central"/>
</dbReference>
<keyword evidence="4" id="KW-1185">Reference proteome</keyword>
<dbReference type="GO" id="GO:0003729">
    <property type="term" value="F:mRNA binding"/>
    <property type="evidence" value="ECO:0000318"/>
    <property type="project" value="GO_Central"/>
</dbReference>
<reference evidence="3" key="4">
    <citation type="submission" date="2025-09" db="UniProtKB">
        <authorList>
            <consortium name="Ensembl"/>
        </authorList>
    </citation>
    <scope>IDENTIFICATION</scope>
</reference>
<dbReference type="Gene3D" id="3.30.70.330">
    <property type="match status" value="2"/>
</dbReference>
<dbReference type="Pfam" id="PF00076">
    <property type="entry name" value="RRM_1"/>
    <property type="match status" value="1"/>
</dbReference>
<keyword evidence="1" id="KW-0694">RNA-binding</keyword>
<name>F6WTB4_CIOIN</name>
<dbReference type="GeneTree" id="ENSGT01050000244924"/>
<dbReference type="STRING" id="7719.ENSCINP00000004050"/>
<evidence type="ECO:0000256" key="1">
    <source>
        <dbReference type="PROSITE-ProRule" id="PRU00176"/>
    </source>
</evidence>